<gene>
    <name evidence="1" type="ORF">ACFQ0I_09930</name>
</gene>
<evidence type="ECO:0000313" key="2">
    <source>
        <dbReference type="Proteomes" id="UP001597011"/>
    </source>
</evidence>
<organism evidence="1 2">
    <name type="scientific">Mariniflexile aquimaris</name>
    <dbReference type="NCBI Taxonomy" id="881009"/>
    <lineage>
        <taxon>Bacteria</taxon>
        <taxon>Pseudomonadati</taxon>
        <taxon>Bacteroidota</taxon>
        <taxon>Flavobacteriia</taxon>
        <taxon>Flavobacteriales</taxon>
        <taxon>Flavobacteriaceae</taxon>
        <taxon>Mariniflexile</taxon>
    </lineage>
</organism>
<accession>A0ABW3BU88</accession>
<evidence type="ECO:0000313" key="1">
    <source>
        <dbReference type="EMBL" id="MFD0836084.1"/>
    </source>
</evidence>
<dbReference type="EMBL" id="JBHTIB010000012">
    <property type="protein sequence ID" value="MFD0836084.1"/>
    <property type="molecule type" value="Genomic_DNA"/>
</dbReference>
<sequence length="147" mass="17639">MKTPQKEFQYVEWLSAEVMHTASRNWLSELLFVKDEQLFFDDLIKSYTLDLIDSKHFPKSQKIVKQLADLQKETDKLIPIIKKHEIGLEIMVNKIDELEEEENYKNEHRKLIVLVAEYFENYKTVKKLLYKLIKGVIKEKKQKLLLQ</sequence>
<protein>
    <submittedName>
        <fullName evidence="1">Uncharacterized protein</fullName>
    </submittedName>
</protein>
<reference evidence="2" key="1">
    <citation type="journal article" date="2019" name="Int. J. Syst. Evol. Microbiol.">
        <title>The Global Catalogue of Microorganisms (GCM) 10K type strain sequencing project: providing services to taxonomists for standard genome sequencing and annotation.</title>
        <authorList>
            <consortium name="The Broad Institute Genomics Platform"/>
            <consortium name="The Broad Institute Genome Sequencing Center for Infectious Disease"/>
            <person name="Wu L."/>
            <person name="Ma J."/>
        </authorList>
    </citation>
    <scope>NUCLEOTIDE SEQUENCE [LARGE SCALE GENOMIC DNA]</scope>
    <source>
        <strain evidence="2">CCUG 60529</strain>
    </source>
</reference>
<keyword evidence="2" id="KW-1185">Reference proteome</keyword>
<comment type="caution">
    <text evidence="1">The sequence shown here is derived from an EMBL/GenBank/DDBJ whole genome shotgun (WGS) entry which is preliminary data.</text>
</comment>
<dbReference type="RefSeq" id="WP_379941789.1">
    <property type="nucleotide sequence ID" value="NZ_JBHTIB010000012.1"/>
</dbReference>
<name>A0ABW3BU88_9FLAO</name>
<dbReference type="Proteomes" id="UP001597011">
    <property type="component" value="Unassembled WGS sequence"/>
</dbReference>
<proteinExistence type="predicted"/>